<sequence length="373" mass="40349">MESPRVIKFSRSDLDSACVLVQVTKDGPAPLDLTLEASEGDAPYFASLKHGRVASLRTENGPASETEWQAILRSVFSQEALPDIHATASVQEGSSMTITVRKQIQGITQRLGSISLECEPSRELDIFRWCIVSQDALEKSSEALAASVARAKELELTVRELRTQLDDLISTKRDDEASLLHKFSCLLNEKKVKIRHQQKIIAASAPHVPQQPSSRHRASESSPQPQPPPKRKAARSRVAKRKAAADVSSGGEEDNSGAMEVDKIKSEPEDSDRGILEDTDATASGVDEEDDDDDDDHDRHGGDKVGGSQAKGKAPGHADTKSHGCTARKASEGKAPEAPPPPRILPFARKKAAERGPAPKRVEPGTDSEDDEL</sequence>
<name>A0A0M8MX77_ESCWE</name>
<keyword evidence="4" id="KW-1185">Reference proteome</keyword>
<accession>A0A0M8MX77</accession>
<feature type="region of interest" description="Disordered" evidence="2">
    <location>
        <begin position="203"/>
        <end position="373"/>
    </location>
</feature>
<evidence type="ECO:0000256" key="2">
    <source>
        <dbReference type="SAM" id="MobiDB-lite"/>
    </source>
</evidence>
<evidence type="ECO:0000313" key="4">
    <source>
        <dbReference type="Proteomes" id="UP000053831"/>
    </source>
</evidence>
<dbReference type="SUPFAM" id="SSF58022">
    <property type="entry name" value="XRCC4, C-terminal oligomerization domain"/>
    <property type="match status" value="1"/>
</dbReference>
<dbReference type="InterPro" id="IPR014751">
    <property type="entry name" value="XRCC4-like_C"/>
</dbReference>
<dbReference type="EMBL" id="LGSR01000017">
    <property type="protein sequence ID" value="KOS20528.1"/>
    <property type="molecule type" value="Genomic_DNA"/>
</dbReference>
<feature type="compositionally biased region" description="Basic residues" evidence="2">
    <location>
        <begin position="229"/>
        <end position="242"/>
    </location>
</feature>
<dbReference type="Proteomes" id="UP000053831">
    <property type="component" value="Unassembled WGS sequence"/>
</dbReference>
<comment type="caution">
    <text evidence="3">The sequence shown here is derived from an EMBL/GenBank/DDBJ whole genome shotgun (WGS) entry which is preliminary data.</text>
</comment>
<dbReference type="OrthoDB" id="8064436at2759"/>
<dbReference type="AlphaFoldDB" id="A0A0M8MX77"/>
<proteinExistence type="predicted"/>
<feature type="compositionally biased region" description="Acidic residues" evidence="2">
    <location>
        <begin position="286"/>
        <end position="296"/>
    </location>
</feature>
<feature type="coiled-coil region" evidence="1">
    <location>
        <begin position="144"/>
        <end position="171"/>
    </location>
</feature>
<reference evidence="3 4" key="1">
    <citation type="submission" date="2015-07" db="EMBL/GenBank/DDBJ databases">
        <title>The genome of the fungus Escovopsis weberi, a specialized disease agent of ant agriculture.</title>
        <authorList>
            <person name="de Man T.J."/>
            <person name="Stajich J.E."/>
            <person name="Kubicek C.P."/>
            <person name="Chenthamara K."/>
            <person name="Atanasova L."/>
            <person name="Druzhinina I.S."/>
            <person name="Birnbaum S."/>
            <person name="Barribeau S.M."/>
            <person name="Teiling C."/>
            <person name="Suen G."/>
            <person name="Currie C."/>
            <person name="Gerardo N.M."/>
        </authorList>
    </citation>
    <scope>NUCLEOTIDE SEQUENCE [LARGE SCALE GENOMIC DNA]</scope>
</reference>
<gene>
    <name evidence="3" type="ORF">ESCO_005425</name>
</gene>
<feature type="compositionally biased region" description="Basic and acidic residues" evidence="2">
    <location>
        <begin position="260"/>
        <end position="276"/>
    </location>
</feature>
<dbReference type="PANTHER" id="PTHR42067:SF1">
    <property type="entry name" value="MITOTIC APPARATUS PROTEIN P62"/>
    <property type="match status" value="1"/>
</dbReference>
<dbReference type="Gene3D" id="1.20.5.370">
    <property type="match status" value="1"/>
</dbReference>
<keyword evidence="1" id="KW-0175">Coiled coil</keyword>
<dbReference type="PANTHER" id="PTHR42067">
    <property type="entry name" value="YALI0C15378P"/>
    <property type="match status" value="1"/>
</dbReference>
<organism evidence="3 4">
    <name type="scientific">Escovopsis weberi</name>
    <dbReference type="NCBI Taxonomy" id="150374"/>
    <lineage>
        <taxon>Eukaryota</taxon>
        <taxon>Fungi</taxon>
        <taxon>Dikarya</taxon>
        <taxon>Ascomycota</taxon>
        <taxon>Pezizomycotina</taxon>
        <taxon>Sordariomycetes</taxon>
        <taxon>Hypocreomycetidae</taxon>
        <taxon>Hypocreales</taxon>
        <taxon>Hypocreaceae</taxon>
        <taxon>Escovopsis</taxon>
    </lineage>
</organism>
<dbReference type="STRING" id="150374.A0A0M8MX77"/>
<evidence type="ECO:0000313" key="3">
    <source>
        <dbReference type="EMBL" id="KOS20528.1"/>
    </source>
</evidence>
<evidence type="ECO:0008006" key="5">
    <source>
        <dbReference type="Google" id="ProtNLM"/>
    </source>
</evidence>
<protein>
    <recommendedName>
        <fullName evidence="5">DNA repair protein XRCC4</fullName>
    </recommendedName>
</protein>
<evidence type="ECO:0000256" key="1">
    <source>
        <dbReference type="SAM" id="Coils"/>
    </source>
</evidence>